<feature type="domain" description="BRCT" evidence="2">
    <location>
        <begin position="199"/>
        <end position="284"/>
    </location>
</feature>
<dbReference type="PROSITE" id="PS50172">
    <property type="entry name" value="BRCT"/>
    <property type="match status" value="3"/>
</dbReference>
<dbReference type="CDD" id="cd00027">
    <property type="entry name" value="BRCT"/>
    <property type="match status" value="1"/>
</dbReference>
<evidence type="ECO:0000259" key="2">
    <source>
        <dbReference type="PROSITE" id="PS50172"/>
    </source>
</evidence>
<evidence type="ECO:0000256" key="1">
    <source>
        <dbReference type="ARBA" id="ARBA00022737"/>
    </source>
</evidence>
<sequence>MLNICLSGFDSKEKTTLSKFIEELSDIGFKQSQGMTFQVNVLVCNSAFQSDKYKVAKRLDIDVVNKEWMYNCYNQHQKLDTKKYLLKPFRNIKLALLGFMKSELDKLKEFIIKNEGIVEYEIQQSDIVVFKKASQFEFELKNCTKYLVDSDWIMQCYERSEFVPTQYFQYNQPKVNTRELFENFSVSGVLEALNKVQLSEYCYLTNCVIYIAVKDDNLKRIISQLISAGDGFYVNTLLPIVTHVIYLQGCSEEINQQIYQVIHPMWLCECFRLRRRLREDEYQVRIKSSFEQISVNSLPASQEEIQRDQFLFGKIPDSRAFGEENNNTSKFGLKSQSFSNNNSNMLAFNRFSTNTVKKTKLFEQCQVFVFDHSSLDKTVITALNDNGALVERLSYPMKIKVSNLKISKSKAVLIFLLPDHEQCKETIQIIEKDCKIQSIKYYSYRWVNYCLEKNLLELQVNNKKLYHLQPTNQQTPTQFLKNKLIYVTTKDINQKVVFKELAKIVTGKLPDYKLSELDYYVSDKKGKKFQQILEINKGGRLMNQIEIRDIDWLLQQYIKQQNQ</sequence>
<comment type="caution">
    <text evidence="3">The sequence shown here is derived from an EMBL/GenBank/DDBJ whole genome shotgun (WGS) entry which is preliminary data.</text>
</comment>
<dbReference type="Proteomes" id="UP000692954">
    <property type="component" value="Unassembled WGS sequence"/>
</dbReference>
<evidence type="ECO:0000313" key="3">
    <source>
        <dbReference type="EMBL" id="CAD8095687.1"/>
    </source>
</evidence>
<feature type="domain" description="BRCT" evidence="2">
    <location>
        <begin position="1"/>
        <end position="86"/>
    </location>
</feature>
<dbReference type="EMBL" id="CAJJDN010000065">
    <property type="protein sequence ID" value="CAD8095687.1"/>
    <property type="molecule type" value="Genomic_DNA"/>
</dbReference>
<dbReference type="GO" id="GO:0033314">
    <property type="term" value="P:mitotic DNA replication checkpoint signaling"/>
    <property type="evidence" value="ECO:0007669"/>
    <property type="project" value="TreeGrafter"/>
</dbReference>
<name>A0A8S1NQP3_9CILI</name>
<reference evidence="3" key="1">
    <citation type="submission" date="2021-01" db="EMBL/GenBank/DDBJ databases">
        <authorList>
            <consortium name="Genoscope - CEA"/>
            <person name="William W."/>
        </authorList>
    </citation>
    <scope>NUCLEOTIDE SEQUENCE</scope>
</reference>
<gene>
    <name evidence="3" type="ORF">PSON_ATCC_30995.1.T0650039</name>
</gene>
<dbReference type="PANTHER" id="PTHR13561:SF20">
    <property type="entry name" value="DNA TOPOISOMERASE 2-BINDING PROTEIN 1"/>
    <property type="match status" value="1"/>
</dbReference>
<keyword evidence="1" id="KW-0677">Repeat</keyword>
<evidence type="ECO:0000313" key="4">
    <source>
        <dbReference type="Proteomes" id="UP000692954"/>
    </source>
</evidence>
<proteinExistence type="predicted"/>
<dbReference type="AlphaFoldDB" id="A0A8S1NQP3"/>
<dbReference type="GO" id="GO:0007095">
    <property type="term" value="P:mitotic G2 DNA damage checkpoint signaling"/>
    <property type="evidence" value="ECO:0007669"/>
    <property type="project" value="TreeGrafter"/>
</dbReference>
<protein>
    <recommendedName>
        <fullName evidence="2">BRCT domain-containing protein</fullName>
    </recommendedName>
</protein>
<keyword evidence="4" id="KW-1185">Reference proteome</keyword>
<dbReference type="PANTHER" id="PTHR13561">
    <property type="entry name" value="DNA REPLICATION REGULATOR DPB11-RELATED"/>
    <property type="match status" value="1"/>
</dbReference>
<dbReference type="GO" id="GO:0006270">
    <property type="term" value="P:DNA replication initiation"/>
    <property type="evidence" value="ECO:0007669"/>
    <property type="project" value="TreeGrafter"/>
</dbReference>
<dbReference type="SMART" id="SM00292">
    <property type="entry name" value="BRCT"/>
    <property type="match status" value="3"/>
</dbReference>
<feature type="domain" description="BRCT" evidence="2">
    <location>
        <begin position="84"/>
        <end position="170"/>
    </location>
</feature>
<dbReference type="OrthoDB" id="25840at2759"/>
<organism evidence="3 4">
    <name type="scientific">Paramecium sonneborni</name>
    <dbReference type="NCBI Taxonomy" id="65129"/>
    <lineage>
        <taxon>Eukaryota</taxon>
        <taxon>Sar</taxon>
        <taxon>Alveolata</taxon>
        <taxon>Ciliophora</taxon>
        <taxon>Intramacronucleata</taxon>
        <taxon>Oligohymenophorea</taxon>
        <taxon>Peniculida</taxon>
        <taxon>Parameciidae</taxon>
        <taxon>Paramecium</taxon>
    </lineage>
</organism>
<dbReference type="InterPro" id="IPR001357">
    <property type="entry name" value="BRCT_dom"/>
</dbReference>
<dbReference type="Pfam" id="PF12738">
    <property type="entry name" value="PTCB-BRCT"/>
    <property type="match status" value="1"/>
</dbReference>
<accession>A0A8S1NQP3</accession>